<dbReference type="RefSeq" id="WP_130148566.1">
    <property type="nucleotide sequence ID" value="NZ_SGSU01000028.1"/>
</dbReference>
<evidence type="ECO:0000313" key="2">
    <source>
        <dbReference type="Proteomes" id="UP000293483"/>
    </source>
</evidence>
<protein>
    <submittedName>
        <fullName evidence="1">Uncharacterized protein</fullName>
    </submittedName>
</protein>
<accession>A0A4Q7AM44</accession>
<dbReference type="AlphaFoldDB" id="A0A4Q7AM44"/>
<comment type="caution">
    <text evidence="1">The sequence shown here is derived from an EMBL/GenBank/DDBJ whole genome shotgun (WGS) entry which is preliminary data.</text>
</comment>
<sequence>MKLIRKSTNETVQLEDGFLWTDEFDWKPIEQKLERSISGEAIIQEGLKQSGRPISLEPADQNTGWIKLRDLRMVRDWAVLHERYIIQFEQQHDTRQFEVIFNHEAGALEAKPVLGIPAVSLDDYYNVTLRFLELENAD</sequence>
<dbReference type="EMBL" id="SGSU01000028">
    <property type="protein sequence ID" value="RZG64076.1"/>
    <property type="molecule type" value="Genomic_DNA"/>
</dbReference>
<gene>
    <name evidence="1" type="ORF">EXE25_17715</name>
</gene>
<evidence type="ECO:0000313" key="1">
    <source>
        <dbReference type="EMBL" id="RZG64076.1"/>
    </source>
</evidence>
<dbReference type="Proteomes" id="UP000293483">
    <property type="component" value="Unassembled WGS sequence"/>
</dbReference>
<reference evidence="1 2" key="1">
    <citation type="submission" date="2019-02" db="EMBL/GenBank/DDBJ databases">
        <title>The Batch Genome Submission of Acinetobacter spp. strains.</title>
        <authorList>
            <person name="Qin J."/>
            <person name="Hu Y."/>
            <person name="Ye H."/>
            <person name="Wei L."/>
            <person name="Feng Y."/>
            <person name="Zong Z."/>
        </authorList>
    </citation>
    <scope>NUCLEOTIDE SEQUENCE [LARGE SCALE GENOMIC DNA]</scope>
    <source>
        <strain evidence="1 2">WCHABo060081</strain>
    </source>
</reference>
<organism evidence="1 2">
    <name type="scientific">Acinetobacter bouvetii</name>
    <dbReference type="NCBI Taxonomy" id="202951"/>
    <lineage>
        <taxon>Bacteria</taxon>
        <taxon>Pseudomonadati</taxon>
        <taxon>Pseudomonadota</taxon>
        <taxon>Gammaproteobacteria</taxon>
        <taxon>Moraxellales</taxon>
        <taxon>Moraxellaceae</taxon>
        <taxon>Acinetobacter</taxon>
    </lineage>
</organism>
<name>A0A4Q7AM44_9GAMM</name>
<proteinExistence type="predicted"/>